<evidence type="ECO:0000259" key="8">
    <source>
        <dbReference type="PROSITE" id="PS51192"/>
    </source>
</evidence>
<dbReference type="InterPro" id="IPR011709">
    <property type="entry name" value="DEAD-box_helicase_OB_fold"/>
</dbReference>
<evidence type="ECO:0000313" key="10">
    <source>
        <dbReference type="EMBL" id="EGD76084.1"/>
    </source>
</evidence>
<dbReference type="GO" id="GO:0003723">
    <property type="term" value="F:RNA binding"/>
    <property type="evidence" value="ECO:0007669"/>
    <property type="project" value="TreeGrafter"/>
</dbReference>
<dbReference type="Proteomes" id="UP000007799">
    <property type="component" value="Unassembled WGS sequence"/>
</dbReference>
<dbReference type="InterPro" id="IPR002464">
    <property type="entry name" value="DNA/RNA_helicase_DEAH_CS"/>
</dbReference>
<evidence type="ECO:0000256" key="1">
    <source>
        <dbReference type="ARBA" id="ARBA00008792"/>
    </source>
</evidence>
<dbReference type="CDD" id="cd18791">
    <property type="entry name" value="SF2_C_RHA"/>
    <property type="match status" value="1"/>
</dbReference>
<evidence type="ECO:0000256" key="2">
    <source>
        <dbReference type="ARBA" id="ARBA00012552"/>
    </source>
</evidence>
<sequence>MIAVLQPRRVAAVSVAQRVAEERGEQLGGVVGYSIRFDDVVNAERTRIKFMTEGVLIREMMRDPLLQRYSVIVLDEAHERTMFMDICIGLLQKVQKRRPNLKIIVSSATLDAETFKDYFNRNQTNDPSKDTAAILSIEGRTYPVEVQYAEAPVANYITATIDTICDIHATKGDGDILAFLTGQDEVDDVVQRLQDRIGRRASVLPLYGALPAQQQMRVFEYPRDGKRKIIVATNIAEASVTIPGVVYVVDCGFVKLKGYDPETGIESLVITPISKASANQRAGRAGRIRSGAVYRLYTEAAYEELDSCTIPEMQRQDVSPVVLQLKALGIDNVVRFPFLSAPSAKAMSSALERLFALEALDDACKLTDPLGLKMAEFPLPPMQAKMLLSSGEFRCSVEMTIIVAMLQVQHVFVSPRGKKREAARQRALFSCEEGDMLTLLNVYEAFMRHGCNPGWCGRYFLNYRSLMRAKEIVGQLRKSLRRFGVPIVRNGDGVGVESILRCVAKGLFANAARYHMDGTYRSLRGGGRLTIHPSSVLYAEKPPPYLVYNDVVLTSDNFMRDVSIVEPEWLPELAPHFYEYRAEMLPSARAEKRPKLSSVLLQRTK</sequence>
<dbReference type="GO" id="GO:0005524">
    <property type="term" value="F:ATP binding"/>
    <property type="evidence" value="ECO:0007669"/>
    <property type="project" value="UniProtKB-KW"/>
</dbReference>
<dbReference type="GeneID" id="16078854"/>
<dbReference type="InterPro" id="IPR007502">
    <property type="entry name" value="Helicase-assoc_dom"/>
</dbReference>
<keyword evidence="11" id="KW-1185">Reference proteome</keyword>
<evidence type="ECO:0000259" key="9">
    <source>
        <dbReference type="PROSITE" id="PS51194"/>
    </source>
</evidence>
<dbReference type="SMART" id="SM00847">
    <property type="entry name" value="HA2"/>
    <property type="match status" value="1"/>
</dbReference>
<reference evidence="10" key="1">
    <citation type="submission" date="2009-08" db="EMBL/GenBank/DDBJ databases">
        <title>Annotation of Salpingoeca rosetta.</title>
        <authorList>
            <consortium name="The Broad Institute Genome Sequencing Platform"/>
            <person name="Russ C."/>
            <person name="Cuomo C."/>
            <person name="Burger G."/>
            <person name="Gray M.W."/>
            <person name="Holland P.W.H."/>
            <person name="King N."/>
            <person name="Lang F.B.F."/>
            <person name="Roger A.J."/>
            <person name="Ruiz-Trillo I."/>
            <person name="Young S.K."/>
            <person name="Zeng Q."/>
            <person name="Gargeya S."/>
            <person name="Alvarado L."/>
            <person name="Berlin A."/>
            <person name="Chapman S.B."/>
            <person name="Chen Z."/>
            <person name="Freedman E."/>
            <person name="Gellesch M."/>
            <person name="Goldberg J."/>
            <person name="Griggs A."/>
            <person name="Gujja S."/>
            <person name="Heilman E."/>
            <person name="Heiman D."/>
            <person name="Howarth C."/>
            <person name="Mehta T."/>
            <person name="Neiman D."/>
            <person name="Pearson M."/>
            <person name="Roberts A."/>
            <person name="Saif S."/>
            <person name="Shea T."/>
            <person name="Shenoy N."/>
            <person name="Sisk P."/>
            <person name="Stolte C."/>
            <person name="Sykes S."/>
            <person name="White J."/>
            <person name="Yandava C."/>
            <person name="Haas B."/>
            <person name="Nusbaum C."/>
            <person name="Birren B."/>
        </authorList>
    </citation>
    <scope>NUCLEOTIDE SEQUENCE [LARGE SCALE GENOMIC DNA]</scope>
    <source>
        <strain evidence="10">ATCC 50818</strain>
    </source>
</reference>
<dbReference type="PANTHER" id="PTHR18934">
    <property type="entry name" value="ATP-DEPENDENT RNA HELICASE"/>
    <property type="match status" value="1"/>
</dbReference>
<dbReference type="PANTHER" id="PTHR18934:SF136">
    <property type="entry name" value="ATP-DEPENDENT RNA HELICASE DHX35-RELATED"/>
    <property type="match status" value="1"/>
</dbReference>
<name>F2TXH5_SALR5</name>
<gene>
    <name evidence="10" type="ORF">PTSG_00791</name>
</gene>
<keyword evidence="4" id="KW-0378">Hydrolase</keyword>
<dbReference type="Pfam" id="PF21010">
    <property type="entry name" value="HA2_C"/>
    <property type="match status" value="1"/>
</dbReference>
<dbReference type="GO" id="GO:0071013">
    <property type="term" value="C:catalytic step 2 spliceosome"/>
    <property type="evidence" value="ECO:0007669"/>
    <property type="project" value="TreeGrafter"/>
</dbReference>
<dbReference type="STRING" id="946362.F2TXH5"/>
<evidence type="ECO:0000256" key="3">
    <source>
        <dbReference type="ARBA" id="ARBA00022741"/>
    </source>
</evidence>
<dbReference type="AlphaFoldDB" id="F2TXH5"/>
<dbReference type="InterPro" id="IPR001650">
    <property type="entry name" value="Helicase_C-like"/>
</dbReference>
<dbReference type="InterPro" id="IPR027417">
    <property type="entry name" value="P-loop_NTPase"/>
</dbReference>
<feature type="domain" description="Helicase ATP-binding" evidence="8">
    <location>
        <begin position="1"/>
        <end position="128"/>
    </location>
</feature>
<dbReference type="OrthoDB" id="10253254at2759"/>
<dbReference type="Pfam" id="PF04408">
    <property type="entry name" value="WHD_HA2"/>
    <property type="match status" value="1"/>
</dbReference>
<dbReference type="Gene3D" id="3.40.50.300">
    <property type="entry name" value="P-loop containing nucleotide triphosphate hydrolases"/>
    <property type="match status" value="2"/>
</dbReference>
<dbReference type="GO" id="GO:0003724">
    <property type="term" value="F:RNA helicase activity"/>
    <property type="evidence" value="ECO:0007669"/>
    <property type="project" value="UniProtKB-EC"/>
</dbReference>
<dbReference type="InterPro" id="IPR014001">
    <property type="entry name" value="Helicase_ATP-bd"/>
</dbReference>
<dbReference type="InterPro" id="IPR048333">
    <property type="entry name" value="HA2_WH"/>
</dbReference>
<keyword evidence="6" id="KW-0067">ATP-binding</keyword>
<evidence type="ECO:0000256" key="4">
    <source>
        <dbReference type="ARBA" id="ARBA00022801"/>
    </source>
</evidence>
<dbReference type="GO" id="GO:0016787">
    <property type="term" value="F:hydrolase activity"/>
    <property type="evidence" value="ECO:0007669"/>
    <property type="project" value="UniProtKB-KW"/>
</dbReference>
<keyword evidence="3" id="KW-0547">Nucleotide-binding</keyword>
<dbReference type="Pfam" id="PF07717">
    <property type="entry name" value="OB_NTP_bind"/>
    <property type="match status" value="1"/>
</dbReference>
<dbReference type="SMART" id="SM00490">
    <property type="entry name" value="HELICc"/>
    <property type="match status" value="1"/>
</dbReference>
<dbReference type="FunFam" id="3.40.50.300:FF:000578">
    <property type="entry name" value="probable ATP-dependent RNA helicase DHX35"/>
    <property type="match status" value="1"/>
</dbReference>
<evidence type="ECO:0000313" key="11">
    <source>
        <dbReference type="Proteomes" id="UP000007799"/>
    </source>
</evidence>
<comment type="catalytic activity">
    <reaction evidence="7">
        <text>ATP + H2O = ADP + phosphate + H(+)</text>
        <dbReference type="Rhea" id="RHEA:13065"/>
        <dbReference type="ChEBI" id="CHEBI:15377"/>
        <dbReference type="ChEBI" id="CHEBI:15378"/>
        <dbReference type="ChEBI" id="CHEBI:30616"/>
        <dbReference type="ChEBI" id="CHEBI:43474"/>
        <dbReference type="ChEBI" id="CHEBI:456216"/>
        <dbReference type="EC" id="3.6.4.13"/>
    </reaction>
</comment>
<evidence type="ECO:0000256" key="6">
    <source>
        <dbReference type="ARBA" id="ARBA00022840"/>
    </source>
</evidence>
<dbReference type="FunFam" id="3.40.50.300:FF:000145">
    <property type="entry name" value="probable ATP-dependent RNA helicase DHX40"/>
    <property type="match status" value="1"/>
</dbReference>
<accession>F2TXH5</accession>
<dbReference type="EC" id="3.6.4.13" evidence="2"/>
<dbReference type="Gene3D" id="1.20.120.1080">
    <property type="match status" value="1"/>
</dbReference>
<dbReference type="eggNOG" id="KOG0922">
    <property type="taxonomic scope" value="Eukaryota"/>
</dbReference>
<dbReference type="OMA" id="FHEVMET"/>
<keyword evidence="5 10" id="KW-0347">Helicase</keyword>
<organism evidence="11">
    <name type="scientific">Salpingoeca rosetta (strain ATCC 50818 / BSB-021)</name>
    <dbReference type="NCBI Taxonomy" id="946362"/>
    <lineage>
        <taxon>Eukaryota</taxon>
        <taxon>Choanoflagellata</taxon>
        <taxon>Craspedida</taxon>
        <taxon>Salpingoecidae</taxon>
        <taxon>Salpingoeca</taxon>
    </lineage>
</organism>
<dbReference type="PROSITE" id="PS51194">
    <property type="entry name" value="HELICASE_CTER"/>
    <property type="match status" value="1"/>
</dbReference>
<feature type="domain" description="Helicase C-terminal" evidence="9">
    <location>
        <begin position="160"/>
        <end position="329"/>
    </location>
</feature>
<dbReference type="InParanoid" id="F2TXH5"/>
<evidence type="ECO:0000256" key="5">
    <source>
        <dbReference type="ARBA" id="ARBA00022806"/>
    </source>
</evidence>
<dbReference type="PROSITE" id="PS00690">
    <property type="entry name" value="DEAH_ATP_HELICASE"/>
    <property type="match status" value="1"/>
</dbReference>
<dbReference type="KEGG" id="sre:PTSG_00791"/>
<dbReference type="SUPFAM" id="SSF52540">
    <property type="entry name" value="P-loop containing nucleoside triphosphate hydrolases"/>
    <property type="match status" value="1"/>
</dbReference>
<protein>
    <recommendedName>
        <fullName evidence="2">RNA helicase</fullName>
        <ecNumber evidence="2">3.6.4.13</ecNumber>
    </recommendedName>
</protein>
<dbReference type="EMBL" id="GL832956">
    <property type="protein sequence ID" value="EGD76084.1"/>
    <property type="molecule type" value="Genomic_DNA"/>
</dbReference>
<evidence type="ECO:0000256" key="7">
    <source>
        <dbReference type="ARBA" id="ARBA00047984"/>
    </source>
</evidence>
<dbReference type="RefSeq" id="XP_004998259.1">
    <property type="nucleotide sequence ID" value="XM_004998202.1"/>
</dbReference>
<dbReference type="FunCoup" id="F2TXH5">
    <property type="interactions" value="1060"/>
</dbReference>
<proteinExistence type="inferred from homology"/>
<dbReference type="Pfam" id="PF00271">
    <property type="entry name" value="Helicase_C"/>
    <property type="match status" value="1"/>
</dbReference>
<comment type="similarity">
    <text evidence="1">Belongs to the DEAD box helicase family. DEAH subfamily.</text>
</comment>
<dbReference type="PROSITE" id="PS51192">
    <property type="entry name" value="HELICASE_ATP_BIND_1"/>
    <property type="match status" value="1"/>
</dbReference>